<evidence type="ECO:0000313" key="1">
    <source>
        <dbReference type="EMBL" id="SFG02200.1"/>
    </source>
</evidence>
<dbReference type="EMBL" id="FOOI01000003">
    <property type="protein sequence ID" value="SFG02200.1"/>
    <property type="molecule type" value="Genomic_DNA"/>
</dbReference>
<sequence length="83" mass="8981">MTGGPLDGVVLNAALADKSRSQWTVDQVERHLRTNALGPFALWSALEDHGLVGSPRNPRNVVLMGSFLQNGNVRQPAWTPPPP</sequence>
<accession>A0A1I2NGP2</accession>
<proteinExistence type="predicted"/>
<dbReference type="InterPro" id="IPR036291">
    <property type="entry name" value="NAD(P)-bd_dom_sf"/>
</dbReference>
<dbReference type="SUPFAM" id="SSF51735">
    <property type="entry name" value="NAD(P)-binding Rossmann-fold domains"/>
    <property type="match status" value="1"/>
</dbReference>
<protein>
    <submittedName>
        <fullName evidence="1">Uncharacterized protein</fullName>
    </submittedName>
</protein>
<dbReference type="STRING" id="504797.SAMN05421678_103333"/>
<dbReference type="Proteomes" id="UP000199052">
    <property type="component" value="Unassembled WGS sequence"/>
</dbReference>
<organism evidence="1 2">
    <name type="scientific">Actinopolymorpha cephalotaxi</name>
    <dbReference type="NCBI Taxonomy" id="504797"/>
    <lineage>
        <taxon>Bacteria</taxon>
        <taxon>Bacillati</taxon>
        <taxon>Actinomycetota</taxon>
        <taxon>Actinomycetes</taxon>
        <taxon>Propionibacteriales</taxon>
        <taxon>Actinopolymorphaceae</taxon>
        <taxon>Actinopolymorpha</taxon>
    </lineage>
</organism>
<reference evidence="1 2" key="1">
    <citation type="submission" date="2016-10" db="EMBL/GenBank/DDBJ databases">
        <authorList>
            <person name="de Groot N.N."/>
        </authorList>
    </citation>
    <scope>NUCLEOTIDE SEQUENCE [LARGE SCALE GENOMIC DNA]</scope>
    <source>
        <strain evidence="1 2">CPCC 202808</strain>
    </source>
</reference>
<dbReference type="AlphaFoldDB" id="A0A1I2NGP2"/>
<evidence type="ECO:0000313" key="2">
    <source>
        <dbReference type="Proteomes" id="UP000199052"/>
    </source>
</evidence>
<name>A0A1I2NGP2_9ACTN</name>
<gene>
    <name evidence="1" type="ORF">SAMN05421678_103333</name>
</gene>
<dbReference type="Gene3D" id="3.40.50.720">
    <property type="entry name" value="NAD(P)-binding Rossmann-like Domain"/>
    <property type="match status" value="1"/>
</dbReference>